<proteinExistence type="predicted"/>
<gene>
    <name evidence="5" type="ORF">B5V00_12790</name>
</gene>
<keyword evidence="6" id="KW-1185">Reference proteome</keyword>
<dbReference type="PANTHER" id="PTHR42845">
    <property type="entry name" value="COENZYME F420-REDUCING HYDROGENASE, GAMMA SUBUNIT"/>
    <property type="match status" value="1"/>
</dbReference>
<dbReference type="PANTHER" id="PTHR42845:SF1">
    <property type="entry name" value="HYDROGENASE SMALL SUBUNIT"/>
    <property type="match status" value="1"/>
</dbReference>
<evidence type="ECO:0000256" key="2">
    <source>
        <dbReference type="ARBA" id="ARBA00022764"/>
    </source>
</evidence>
<comment type="subcellular location">
    <subcellularLocation>
        <location evidence="1">Periplasm</location>
    </subcellularLocation>
</comment>
<dbReference type="InterPro" id="IPR006137">
    <property type="entry name" value="NADH_UbQ_OxRdtase-like_20kDa"/>
</dbReference>
<feature type="domain" description="NADH:ubiquinone oxidoreductase-like 20kDa subunit" evidence="4">
    <location>
        <begin position="14"/>
        <end position="149"/>
    </location>
</feature>
<dbReference type="GO" id="GO:0016491">
    <property type="term" value="F:oxidoreductase activity"/>
    <property type="evidence" value="ECO:0007669"/>
    <property type="project" value="UniProtKB-KW"/>
</dbReference>
<evidence type="ECO:0000313" key="5">
    <source>
        <dbReference type="EMBL" id="ORJ57645.1"/>
    </source>
</evidence>
<organism evidence="5 6">
    <name type="scientific">Geothermobacter hydrogeniphilus</name>
    <dbReference type="NCBI Taxonomy" id="1969733"/>
    <lineage>
        <taxon>Bacteria</taxon>
        <taxon>Pseudomonadati</taxon>
        <taxon>Thermodesulfobacteriota</taxon>
        <taxon>Desulfuromonadia</taxon>
        <taxon>Desulfuromonadales</taxon>
        <taxon>Geothermobacteraceae</taxon>
        <taxon>Geothermobacter</taxon>
    </lineage>
</organism>
<dbReference type="InterPro" id="IPR037024">
    <property type="entry name" value="NiFe_Hase_small_N_sf"/>
</dbReference>
<dbReference type="GO" id="GO:0042597">
    <property type="term" value="C:periplasmic space"/>
    <property type="evidence" value="ECO:0007669"/>
    <property type="project" value="UniProtKB-SubCell"/>
</dbReference>
<dbReference type="GO" id="GO:0051536">
    <property type="term" value="F:iron-sulfur cluster binding"/>
    <property type="evidence" value="ECO:0007669"/>
    <property type="project" value="InterPro"/>
</dbReference>
<dbReference type="Pfam" id="PF01058">
    <property type="entry name" value="Oxidored_q6"/>
    <property type="match status" value="1"/>
</dbReference>
<dbReference type="OrthoDB" id="9787729at2"/>
<reference evidence="5 6" key="1">
    <citation type="submission" date="2017-03" db="EMBL/GenBank/DDBJ databases">
        <title>Genome sequence of Geothermobacter sp. EPR-M, Deep-Sea Iron Reducer.</title>
        <authorList>
            <person name="Tully B."/>
            <person name="Savalia P."/>
            <person name="Abuyen K."/>
            <person name="Baughan C."/>
            <person name="Romero E."/>
            <person name="Ronkowski C."/>
            <person name="Torres B."/>
            <person name="Tremblay J."/>
            <person name="Trujillo A."/>
            <person name="Tyler M."/>
            <person name="Perez-Rodriguez I."/>
            <person name="Amend J."/>
        </authorList>
    </citation>
    <scope>NUCLEOTIDE SEQUENCE [LARGE SCALE GENOMIC DNA]</scope>
    <source>
        <strain evidence="5 6">EPR-M</strain>
    </source>
</reference>
<name>A0A1X0XXQ3_9BACT</name>
<accession>A0A1X0XXQ3</accession>
<dbReference type="Proteomes" id="UP000193136">
    <property type="component" value="Unassembled WGS sequence"/>
</dbReference>
<dbReference type="STRING" id="1969733.B5V00_12790"/>
<dbReference type="InterPro" id="IPR051349">
    <property type="entry name" value="Hydrogenase_assoc-protein"/>
</dbReference>
<evidence type="ECO:0000256" key="1">
    <source>
        <dbReference type="ARBA" id="ARBA00004418"/>
    </source>
</evidence>
<evidence type="ECO:0000313" key="6">
    <source>
        <dbReference type="Proteomes" id="UP000193136"/>
    </source>
</evidence>
<evidence type="ECO:0000259" key="4">
    <source>
        <dbReference type="Pfam" id="PF01058"/>
    </source>
</evidence>
<dbReference type="Gene3D" id="3.40.50.700">
    <property type="entry name" value="NADH:ubiquinone oxidoreductase-like, 20kDa subunit"/>
    <property type="match status" value="1"/>
</dbReference>
<sequence>MERPKVAFFDLSCCEGCQLQVANLGEELLDVLGLIDLVEFREVMSETWEGRYDVAIVEGSVVNEESEQRLREIRRRSDLLIAYGSCATIGGVNGMKNRKPLPEVQQEVYGERADWFPTDRTRPLHQLVKVDYFIHGCPIHPQEFIKVLKSALAGLPYQVPDYAVCVECKFNENVCLYDKGVTCLGPVTRAGCNAWCVNNGNVCYGCRGLVSNPNRAGAEEVLREHGLDAGLIANKMLMYNAAMEPCDE</sequence>
<keyword evidence="3" id="KW-0560">Oxidoreductase</keyword>
<protein>
    <submittedName>
        <fullName evidence="5">Cytochrome B</fullName>
    </submittedName>
</protein>
<dbReference type="AlphaFoldDB" id="A0A1X0XXQ3"/>
<evidence type="ECO:0000256" key="3">
    <source>
        <dbReference type="ARBA" id="ARBA00023002"/>
    </source>
</evidence>
<keyword evidence="2" id="KW-0574">Periplasm</keyword>
<dbReference type="EMBL" id="NAAD01000017">
    <property type="protein sequence ID" value="ORJ57645.1"/>
    <property type="molecule type" value="Genomic_DNA"/>
</dbReference>
<comment type="caution">
    <text evidence="5">The sequence shown here is derived from an EMBL/GenBank/DDBJ whole genome shotgun (WGS) entry which is preliminary data.</text>
</comment>
<dbReference type="SUPFAM" id="SSF56770">
    <property type="entry name" value="HydA/Nqo6-like"/>
    <property type="match status" value="1"/>
</dbReference>